<name>A0A8T3B6Q6_DENNO</name>
<organism evidence="1 2">
    <name type="scientific">Dendrobium nobile</name>
    <name type="common">Orchid</name>
    <dbReference type="NCBI Taxonomy" id="94219"/>
    <lineage>
        <taxon>Eukaryota</taxon>
        <taxon>Viridiplantae</taxon>
        <taxon>Streptophyta</taxon>
        <taxon>Embryophyta</taxon>
        <taxon>Tracheophyta</taxon>
        <taxon>Spermatophyta</taxon>
        <taxon>Magnoliopsida</taxon>
        <taxon>Liliopsida</taxon>
        <taxon>Asparagales</taxon>
        <taxon>Orchidaceae</taxon>
        <taxon>Epidendroideae</taxon>
        <taxon>Malaxideae</taxon>
        <taxon>Dendrobiinae</taxon>
        <taxon>Dendrobium</taxon>
    </lineage>
</organism>
<dbReference type="AlphaFoldDB" id="A0A8T3B6Q6"/>
<evidence type="ECO:0000313" key="2">
    <source>
        <dbReference type="Proteomes" id="UP000829196"/>
    </source>
</evidence>
<keyword evidence="2" id="KW-1185">Reference proteome</keyword>
<reference evidence="1" key="1">
    <citation type="journal article" date="2022" name="Front. Genet.">
        <title>Chromosome-Scale Assembly of the Dendrobium nobile Genome Provides Insights Into the Molecular Mechanism of the Biosynthesis of the Medicinal Active Ingredient of Dendrobium.</title>
        <authorList>
            <person name="Xu Q."/>
            <person name="Niu S.-C."/>
            <person name="Li K.-L."/>
            <person name="Zheng P.-J."/>
            <person name="Zhang X.-J."/>
            <person name="Jia Y."/>
            <person name="Liu Y."/>
            <person name="Niu Y.-X."/>
            <person name="Yu L.-H."/>
            <person name="Chen D.-F."/>
            <person name="Zhang G.-Q."/>
        </authorList>
    </citation>
    <scope>NUCLEOTIDE SEQUENCE</scope>
    <source>
        <tissue evidence="1">Leaf</tissue>
    </source>
</reference>
<gene>
    <name evidence="1" type="ORF">KFK09_015691</name>
</gene>
<accession>A0A8T3B6Q6</accession>
<comment type="caution">
    <text evidence="1">The sequence shown here is derived from an EMBL/GenBank/DDBJ whole genome shotgun (WGS) entry which is preliminary data.</text>
</comment>
<evidence type="ECO:0000313" key="1">
    <source>
        <dbReference type="EMBL" id="KAI0504738.1"/>
    </source>
</evidence>
<protein>
    <submittedName>
        <fullName evidence="1">Uncharacterized protein</fullName>
    </submittedName>
</protein>
<dbReference type="EMBL" id="JAGYWB010000011">
    <property type="protein sequence ID" value="KAI0504738.1"/>
    <property type="molecule type" value="Genomic_DNA"/>
</dbReference>
<sequence length="445" mass="48478">MEVINVRIKVKSVRFWLCLSAIDFDGFVDNDEEAPSFPSLTWLVGNRGGVVGHEGGASNVGSLVNLTGVNQVLSSPLGSSHSAPLVGVRHCDSNLKASFSYVDALPLLIELSGEVDSRVTDLGVMFASELKSKVAKSVKNSVLVQNDRLILSDSFSLDGRKMRFLANVRWLSQLSLLTLVDLMEVINVRIKVKSVRFWLCLSAIDFDGFVDNDEEAPSFPSLTWLVGNRGGVVGHEGGASNVGSLVNLTGVNQVLSSPLGSSHSAPLVGVRHCDSNLKASFSYVDALPLLIELSGEVDSRVTDLGVMFASELKSKVAKSVKNSVLVQNDRLILSDSFSLDGEEDEVFGESIDFDGFVDNDEEAPSFPSLTWLVGNRDCTRGFFSSFGAVRLRSFDDFPLLSDRKLRYFDRKQERELAGCEAAAAELFYGFFLSLFLHRVPGNASR</sequence>
<dbReference type="Proteomes" id="UP000829196">
    <property type="component" value="Unassembled WGS sequence"/>
</dbReference>
<proteinExistence type="predicted"/>